<dbReference type="PANTHER" id="PTHR44029:SF1">
    <property type="entry name" value="DNAJ HOMOLOG SUBFAMILY C MEMBER 21"/>
    <property type="match status" value="1"/>
</dbReference>
<dbReference type="InterPro" id="IPR018253">
    <property type="entry name" value="DnaJ_domain_CS"/>
</dbReference>
<protein>
    <submittedName>
        <fullName evidence="8">DnaJ-domain-containing protein</fullName>
    </submittedName>
</protein>
<feature type="compositionally biased region" description="Acidic residues" evidence="5">
    <location>
        <begin position="297"/>
        <end position="306"/>
    </location>
</feature>
<evidence type="ECO:0000313" key="9">
    <source>
        <dbReference type="Proteomes" id="UP000250266"/>
    </source>
</evidence>
<dbReference type="EMBL" id="KV744838">
    <property type="protein sequence ID" value="OCK84382.1"/>
    <property type="molecule type" value="Genomic_DNA"/>
</dbReference>
<dbReference type="PROSITE" id="PS00636">
    <property type="entry name" value="DNAJ_1"/>
    <property type="match status" value="1"/>
</dbReference>
<dbReference type="PROSITE" id="PS50076">
    <property type="entry name" value="DNAJ_2"/>
    <property type="match status" value="1"/>
</dbReference>
<keyword evidence="2 4" id="KW-0863">Zinc-finger</keyword>
<dbReference type="OrthoDB" id="5894at2759"/>
<keyword evidence="9" id="KW-1185">Reference proteome</keyword>
<name>A0A8E2EI12_9PEZI</name>
<dbReference type="GO" id="GO:0003676">
    <property type="term" value="F:nucleic acid binding"/>
    <property type="evidence" value="ECO:0007669"/>
    <property type="project" value="InterPro"/>
</dbReference>
<dbReference type="PRINTS" id="PR00625">
    <property type="entry name" value="JDOMAIN"/>
</dbReference>
<dbReference type="Gene3D" id="1.10.287.110">
    <property type="entry name" value="DnaJ domain"/>
    <property type="match status" value="1"/>
</dbReference>
<dbReference type="GO" id="GO:0008270">
    <property type="term" value="F:zinc ion binding"/>
    <property type="evidence" value="ECO:0007669"/>
    <property type="project" value="UniProtKB-KW"/>
</dbReference>
<dbReference type="Pfam" id="PF12171">
    <property type="entry name" value="zf-C2H2_jaz"/>
    <property type="match status" value="1"/>
</dbReference>
<feature type="region of interest" description="Disordered" evidence="5">
    <location>
        <begin position="245"/>
        <end position="306"/>
    </location>
</feature>
<evidence type="ECO:0000313" key="8">
    <source>
        <dbReference type="EMBL" id="OCK84382.1"/>
    </source>
</evidence>
<reference evidence="8 9" key="1">
    <citation type="journal article" date="2016" name="Nat. Commun.">
        <title>Ectomycorrhizal ecology is imprinted in the genome of the dominant symbiotic fungus Cenococcum geophilum.</title>
        <authorList>
            <consortium name="DOE Joint Genome Institute"/>
            <person name="Peter M."/>
            <person name="Kohler A."/>
            <person name="Ohm R.A."/>
            <person name="Kuo A."/>
            <person name="Krutzmann J."/>
            <person name="Morin E."/>
            <person name="Arend M."/>
            <person name="Barry K.W."/>
            <person name="Binder M."/>
            <person name="Choi C."/>
            <person name="Clum A."/>
            <person name="Copeland A."/>
            <person name="Grisel N."/>
            <person name="Haridas S."/>
            <person name="Kipfer T."/>
            <person name="LaButti K."/>
            <person name="Lindquist E."/>
            <person name="Lipzen A."/>
            <person name="Maire R."/>
            <person name="Meier B."/>
            <person name="Mihaltcheva S."/>
            <person name="Molinier V."/>
            <person name="Murat C."/>
            <person name="Poggeler S."/>
            <person name="Quandt C.A."/>
            <person name="Sperisen C."/>
            <person name="Tritt A."/>
            <person name="Tisserant E."/>
            <person name="Crous P.W."/>
            <person name="Henrissat B."/>
            <person name="Nehls U."/>
            <person name="Egli S."/>
            <person name="Spatafora J.W."/>
            <person name="Grigoriev I.V."/>
            <person name="Martin F.M."/>
        </authorList>
    </citation>
    <scope>NUCLEOTIDE SEQUENCE [LARGE SCALE GENOMIC DNA]</scope>
    <source>
        <strain evidence="8 9">CBS 459.81</strain>
    </source>
</reference>
<feature type="region of interest" description="Disordered" evidence="5">
    <location>
        <begin position="413"/>
        <end position="493"/>
    </location>
</feature>
<dbReference type="Gene3D" id="3.30.160.60">
    <property type="entry name" value="Classic Zinc Finger"/>
    <property type="match status" value="1"/>
</dbReference>
<feature type="compositionally biased region" description="Basic and acidic residues" evidence="5">
    <location>
        <begin position="276"/>
        <end position="286"/>
    </location>
</feature>
<dbReference type="Proteomes" id="UP000250266">
    <property type="component" value="Unassembled WGS sequence"/>
</dbReference>
<dbReference type="InterPro" id="IPR036236">
    <property type="entry name" value="Znf_C2H2_sf"/>
</dbReference>
<feature type="domain" description="C2H2-type" evidence="7">
    <location>
        <begin position="506"/>
        <end position="535"/>
    </location>
</feature>
<accession>A0A8E2EI12</accession>
<feature type="domain" description="C2H2-type" evidence="7">
    <location>
        <begin position="311"/>
        <end position="335"/>
    </location>
</feature>
<dbReference type="InterPro" id="IPR054076">
    <property type="entry name" value="ZUO1-like_ZHD"/>
</dbReference>
<evidence type="ECO:0000259" key="6">
    <source>
        <dbReference type="PROSITE" id="PS50076"/>
    </source>
</evidence>
<keyword evidence="3" id="KW-0862">Zinc</keyword>
<feature type="domain" description="J" evidence="6">
    <location>
        <begin position="23"/>
        <end position="89"/>
    </location>
</feature>
<dbReference type="InterPro" id="IPR036869">
    <property type="entry name" value="J_dom_sf"/>
</dbReference>
<evidence type="ECO:0000256" key="3">
    <source>
        <dbReference type="ARBA" id="ARBA00022833"/>
    </source>
</evidence>
<proteinExistence type="predicted"/>
<dbReference type="SUPFAM" id="SSF46565">
    <property type="entry name" value="Chaperone J-domain"/>
    <property type="match status" value="1"/>
</dbReference>
<dbReference type="PROSITE" id="PS50157">
    <property type="entry name" value="ZINC_FINGER_C2H2_2"/>
    <property type="match status" value="2"/>
</dbReference>
<dbReference type="SMART" id="SM00271">
    <property type="entry name" value="DnaJ"/>
    <property type="match status" value="1"/>
</dbReference>
<dbReference type="GO" id="GO:0005737">
    <property type="term" value="C:cytoplasm"/>
    <property type="evidence" value="ECO:0007669"/>
    <property type="project" value="TreeGrafter"/>
</dbReference>
<organism evidence="8 9">
    <name type="scientific">Lepidopterella palustris CBS 459.81</name>
    <dbReference type="NCBI Taxonomy" id="1314670"/>
    <lineage>
        <taxon>Eukaryota</taxon>
        <taxon>Fungi</taxon>
        <taxon>Dikarya</taxon>
        <taxon>Ascomycota</taxon>
        <taxon>Pezizomycotina</taxon>
        <taxon>Dothideomycetes</taxon>
        <taxon>Pleosporomycetidae</taxon>
        <taxon>Mytilinidiales</taxon>
        <taxon>Argynnaceae</taxon>
        <taxon>Lepidopterella</taxon>
    </lineage>
</organism>
<feature type="region of interest" description="Disordered" evidence="5">
    <location>
        <begin position="350"/>
        <end position="386"/>
    </location>
</feature>
<feature type="compositionally biased region" description="Low complexity" evidence="5">
    <location>
        <begin position="460"/>
        <end position="470"/>
    </location>
</feature>
<dbReference type="InterPro" id="IPR003604">
    <property type="entry name" value="Matrin/U1-like-C_Znf_C2H2"/>
</dbReference>
<dbReference type="Pfam" id="PF21884">
    <property type="entry name" value="ZUO1-like_ZHD"/>
    <property type="match status" value="1"/>
</dbReference>
<feature type="compositionally biased region" description="Basic and acidic residues" evidence="5">
    <location>
        <begin position="440"/>
        <end position="453"/>
    </location>
</feature>
<dbReference type="PROSITE" id="PS00028">
    <property type="entry name" value="ZINC_FINGER_C2H2_1"/>
    <property type="match status" value="2"/>
</dbReference>
<keyword evidence="1" id="KW-0479">Metal-binding</keyword>
<dbReference type="AlphaFoldDB" id="A0A8E2EI12"/>
<evidence type="ECO:0000256" key="5">
    <source>
        <dbReference type="SAM" id="MobiDB-lite"/>
    </source>
</evidence>
<dbReference type="SMART" id="SM00355">
    <property type="entry name" value="ZnF_C2H2"/>
    <property type="match status" value="2"/>
</dbReference>
<dbReference type="InterPro" id="IPR022755">
    <property type="entry name" value="Znf_C2H2_jaz"/>
</dbReference>
<evidence type="ECO:0000256" key="2">
    <source>
        <dbReference type="ARBA" id="ARBA00022771"/>
    </source>
</evidence>
<feature type="compositionally biased region" description="Basic and acidic residues" evidence="5">
    <location>
        <begin position="257"/>
        <end position="267"/>
    </location>
</feature>
<dbReference type="InterPro" id="IPR051964">
    <property type="entry name" value="Chaperone_stress_response"/>
</dbReference>
<evidence type="ECO:0000256" key="4">
    <source>
        <dbReference type="PROSITE-ProRule" id="PRU00042"/>
    </source>
</evidence>
<dbReference type="Pfam" id="PF00226">
    <property type="entry name" value="DnaJ"/>
    <property type="match status" value="1"/>
</dbReference>
<feature type="compositionally biased region" description="Polar residues" evidence="5">
    <location>
        <begin position="352"/>
        <end position="364"/>
    </location>
</feature>
<dbReference type="SUPFAM" id="SSF57667">
    <property type="entry name" value="beta-beta-alpha zinc fingers"/>
    <property type="match status" value="1"/>
</dbReference>
<gene>
    <name evidence="8" type="ORF">K432DRAFT_422604</name>
</gene>
<dbReference type="InterPro" id="IPR013087">
    <property type="entry name" value="Znf_C2H2_type"/>
</dbReference>
<dbReference type="PANTHER" id="PTHR44029">
    <property type="entry name" value="DNAJ HOMOLOG SUBFAMILY C MEMBER 21"/>
    <property type="match status" value="1"/>
</dbReference>
<evidence type="ECO:0000256" key="1">
    <source>
        <dbReference type="ARBA" id="ARBA00022723"/>
    </source>
</evidence>
<dbReference type="InterPro" id="IPR001623">
    <property type="entry name" value="DnaJ_domain"/>
</dbReference>
<evidence type="ECO:0000259" key="7">
    <source>
        <dbReference type="PROSITE" id="PS50157"/>
    </source>
</evidence>
<dbReference type="SMART" id="SM00451">
    <property type="entry name" value="ZnF_U1"/>
    <property type="match status" value="1"/>
</dbReference>
<dbReference type="CDD" id="cd06257">
    <property type="entry name" value="DnaJ"/>
    <property type="match status" value="1"/>
</dbReference>
<sequence length="544" mass="60971">MGAQQSSGSGGTGAPAGVEVKTSYYELLGVERTATDEEIKKAYRKKALELHPDRNYGDIERTTSLFADVQAAYEVLSDKNERAWYDAHERVILRGGEAGTEEAHYEHDIRMTTADDITRMLRKFHGKIDYSDSPSGFFGYLRELFATLAREEEAAADWEGADVVDYPSFGHKDDTYEDVVKQFYNTWTGFSTAKTFSWNDVFRYSEAPDRRVRRMMEKENKRFRDEGIREFNDAVRTMVAFVRKRDPRYTPNTQTDAQREKAQREARSAQAARAKAANEAKLKELVPEWATARDPQDEQEEEEEDIVEEHYECVACYKTFKSEPQYEAHEKSKKHQKAVQLLKRKMQKENQRLNLDSDFSSSGAMTPASMEEADKQDGGGSGTDPVEEDIAEAVNQLKVDGEMGADIVEAAEGGEDNADAPNLAASLPTAKSSDEEDDEYAARSEVEGRLHDLEPEDQDSATQTSSSTPDAHNEAVPPTAKLGKAAQKRAKKAEKQAAALESGLKFQCAFCNAAFPSKTRMFQHIKDFGHATPVQHSTKGARKK</sequence>